<dbReference type="InterPro" id="IPR034300">
    <property type="entry name" value="PNTB-like"/>
</dbReference>
<evidence type="ECO:0000256" key="19">
    <source>
        <dbReference type="ARBA" id="ARBA00048202"/>
    </source>
</evidence>
<dbReference type="Pfam" id="PF01262">
    <property type="entry name" value="AlaDh_PNT_C"/>
    <property type="match status" value="1"/>
</dbReference>
<dbReference type="GO" id="GO:0005886">
    <property type="term" value="C:plasma membrane"/>
    <property type="evidence" value="ECO:0007669"/>
    <property type="project" value="UniProtKB-SubCell"/>
</dbReference>
<keyword evidence="16" id="KW-0520">NAD</keyword>
<dbReference type="InterPro" id="IPR036291">
    <property type="entry name" value="NAD(P)-bd_dom_sf"/>
</dbReference>
<comment type="similarity">
    <text evidence="21">In the C-terminal section; belongs to the PNT beta subunit family.</text>
</comment>
<accession>A0A061S3C8</accession>
<feature type="transmembrane region" description="Helical" evidence="24">
    <location>
        <begin position="721"/>
        <end position="739"/>
    </location>
</feature>
<evidence type="ECO:0000256" key="18">
    <source>
        <dbReference type="ARBA" id="ARBA00023136"/>
    </source>
</evidence>
<evidence type="ECO:0000256" key="2">
    <source>
        <dbReference type="ARBA" id="ARBA00004429"/>
    </source>
</evidence>
<evidence type="ECO:0000256" key="9">
    <source>
        <dbReference type="ARBA" id="ARBA00022741"/>
    </source>
</evidence>
<keyword evidence="18 24" id="KW-0472">Membrane</keyword>
<dbReference type="GO" id="GO:0006740">
    <property type="term" value="P:NADPH regeneration"/>
    <property type="evidence" value="ECO:0007669"/>
    <property type="project" value="TreeGrafter"/>
</dbReference>
<dbReference type="PANTHER" id="PTHR10160:SF19">
    <property type="entry name" value="PROTON-TRANSLOCATING NAD(P)(+) TRANSHYDROGENASE"/>
    <property type="match status" value="1"/>
</dbReference>
<evidence type="ECO:0000313" key="27">
    <source>
        <dbReference type="EMBL" id="JAC79632.1"/>
    </source>
</evidence>
<dbReference type="GO" id="GO:0005743">
    <property type="term" value="C:mitochondrial inner membrane"/>
    <property type="evidence" value="ECO:0007669"/>
    <property type="project" value="UniProtKB-SubCell"/>
</dbReference>
<dbReference type="InterPro" id="IPR007698">
    <property type="entry name" value="AlaDH/PNT_NAD(H)-bd"/>
</dbReference>
<feature type="transmembrane region" description="Helical" evidence="24">
    <location>
        <begin position="852"/>
        <end position="869"/>
    </location>
</feature>
<keyword evidence="15" id="KW-0007">Acetylation</keyword>
<comment type="catalytic activity">
    <reaction evidence="19">
        <text>NAD(+) + NADPH + H(+)(in) = NADH + NADP(+) + H(+)(out)</text>
        <dbReference type="Rhea" id="RHEA:47992"/>
        <dbReference type="ChEBI" id="CHEBI:15378"/>
        <dbReference type="ChEBI" id="CHEBI:57540"/>
        <dbReference type="ChEBI" id="CHEBI:57783"/>
        <dbReference type="ChEBI" id="CHEBI:57945"/>
        <dbReference type="ChEBI" id="CHEBI:58349"/>
        <dbReference type="EC" id="7.1.1.1"/>
    </reaction>
</comment>
<dbReference type="SUPFAM" id="SSF52467">
    <property type="entry name" value="DHS-like NAD/FAD-binding domain"/>
    <property type="match status" value="1"/>
</dbReference>
<dbReference type="CDD" id="cd05304">
    <property type="entry name" value="Rubrum_tdh"/>
    <property type="match status" value="1"/>
</dbReference>
<evidence type="ECO:0000256" key="11">
    <source>
        <dbReference type="ARBA" id="ARBA00022857"/>
    </source>
</evidence>
<sequence>MAYVLKSTSALKPGSRDLLIRNKSAQTVRKTCSSTSTRRSFTVCSANRNKGVNASSGAVFDPNLTGVQGGFPNIIPENCKLNPEDWEVISKDLEAGKKPSLPCSCLTLGVPKESYPGEARVSCTPDNVKDYVNRGFTVRVETGAGALAGFSDEAFKAAGATIVSKAEAFGSDVVVKIRPPKAEETELFVQGGFLVSLLQPAQNSEIVEKLKSKQMTCIALDCIPRTISRAQSFDVLSSMANIAGYRAVIEAMHAFGRFLGGQMTAAGKVNPAKVLVIGGGVAGLAAIAQARNMGAVVRCFDTRPVVKEQVESLGGQFIYPDIQEDGTGEGGYAKEMSKEFIEAEMKLFADQCKEVDIIISTALIPGKKAPILITKEMVESMQAGSVTVDLAAEAGGNIETTVKDEKIVTPNNVTCIGYTDMPSRLPRQASTLFGNNIFKFIDSMGEKGRLGIDHEDYAVRGALVLEGGELMWPWKMPEAPAPATPAAPVEPVKEETPEEKAARMELEANEKAQTTALRIGLLGAALLAVGVASPDVRLTEELTTLSLAGLVGYNLVWGVTHSLHSPLMSVTNAISGMTAVGGLLLMGGGLLPTNVPQTLAALSVGLSCVNIAGGFVMTDRMLGMFKRKGDIDTSGNYIASGVGALAAYGIAAGTVSGSSSFASVTEMAYLVSGLACLGAIGGLSSQETASMGNKLGMTGVAVGIAATLGLIVSNGEVSPETYLQMAGVMLAGGATGIGISKAVEVTELPQLVAAFHSLVGFAASATSVAGFFGETAEQGLDGLDPVHRWAIYAGSAIGSITLTGSLVAFAKLQGLVKGEPLKLPGKGYLNLAMLATIIGAGAVYNAGDVDTATAALLSSTAVAGLLGLHMTASVGGADMPVMITVLNSYSGWALCSEGFVLSNDLLIVVGALIGSSGAILSYIMCEAMNRSLPSVLLGKMSTDSAIAGGPAMEITGEVTKTDVASTAELLVNSESVIIVPGYGLAVAKGQYPLAELVSSLAKSGVKVAFAIHPVAGRMPGQLNVLLAEAGVPYDIVFEMDEVNDEMSEYDVCLVVGANDTVNSAAVEDPASPLAGMPVIRAWDASKTIIMKRSLAQGYAAVENPLFYKDNADMLLGDAKTTCDDLLQAVKARLS</sequence>
<evidence type="ECO:0000256" key="10">
    <source>
        <dbReference type="ARBA" id="ARBA00022792"/>
    </source>
</evidence>
<keyword evidence="13" id="KW-1278">Translocase</keyword>
<dbReference type="Gene3D" id="3.40.50.720">
    <property type="entry name" value="NAD(P)-binding Rossmann-like Domain"/>
    <property type="match status" value="2"/>
</dbReference>
<dbReference type="Gene3D" id="3.40.50.1220">
    <property type="entry name" value="TPP-binding domain"/>
    <property type="match status" value="1"/>
</dbReference>
<evidence type="ECO:0000256" key="14">
    <source>
        <dbReference type="ARBA" id="ARBA00022989"/>
    </source>
</evidence>
<gene>
    <name evidence="27" type="primary">NNT</name>
    <name evidence="27" type="ORF">TSPGSL018_12236</name>
</gene>
<evidence type="ECO:0000259" key="26">
    <source>
        <dbReference type="SMART" id="SM01003"/>
    </source>
</evidence>
<keyword evidence="10" id="KW-0999">Mitochondrion inner membrane</keyword>
<evidence type="ECO:0000256" key="24">
    <source>
        <dbReference type="SAM" id="Phobius"/>
    </source>
</evidence>
<dbReference type="Pfam" id="PF05222">
    <property type="entry name" value="AlaDh_PNT_N"/>
    <property type="match status" value="1"/>
</dbReference>
<evidence type="ECO:0000256" key="4">
    <source>
        <dbReference type="ARBA" id="ARBA00011738"/>
    </source>
</evidence>
<dbReference type="EMBL" id="GBEZ01005707">
    <property type="protein sequence ID" value="JAC79632.1"/>
    <property type="molecule type" value="Transcribed_RNA"/>
</dbReference>
<feature type="transmembrane region" description="Helical" evidence="24">
    <location>
        <begin position="695"/>
        <end position="715"/>
    </location>
</feature>
<evidence type="ECO:0000256" key="13">
    <source>
        <dbReference type="ARBA" id="ARBA00022967"/>
    </source>
</evidence>
<comment type="subcellular location">
    <subcellularLocation>
        <location evidence="2">Cell inner membrane</location>
        <topology evidence="2">Multi-pass membrane protein</topology>
    </subcellularLocation>
    <subcellularLocation>
        <location evidence="1">Mitochondrion inner membrane</location>
        <topology evidence="1">Multi-pass membrane protein</topology>
        <orientation evidence="1">Matrix side</orientation>
    </subcellularLocation>
</comment>
<comment type="function">
    <text evidence="20">The transhydrogenation between NADH and NADP is coupled to respiration and ATP hydrolysis and functions as a proton pump across the membrane. May play a role in reactive oxygen species (ROS) detoxification in the adrenal gland.</text>
</comment>
<feature type="transmembrane region" description="Helical" evidence="24">
    <location>
        <begin position="751"/>
        <end position="772"/>
    </location>
</feature>
<feature type="transmembrane region" description="Helical" evidence="24">
    <location>
        <begin position="828"/>
        <end position="846"/>
    </location>
</feature>
<keyword evidence="11" id="KW-0521">NADP</keyword>
<keyword evidence="9" id="KW-0547">Nucleotide-binding</keyword>
<dbReference type="Pfam" id="PF02233">
    <property type="entry name" value="PNTB"/>
    <property type="match status" value="1"/>
</dbReference>
<comment type="similarity">
    <text evidence="3">In the N-terminal section; belongs to the AlaDH/PNT family.</text>
</comment>
<evidence type="ECO:0000256" key="16">
    <source>
        <dbReference type="ARBA" id="ARBA00023027"/>
    </source>
</evidence>
<feature type="transmembrane region" description="Helical" evidence="24">
    <location>
        <begin position="597"/>
        <end position="616"/>
    </location>
</feature>
<keyword evidence="8 24" id="KW-0812">Transmembrane</keyword>
<reference evidence="27" key="1">
    <citation type="submission" date="2014-05" db="EMBL/GenBank/DDBJ databases">
        <title>The transcriptome of the halophilic microalga Tetraselmis sp. GSL018 isolated from the Great Salt Lake, Utah.</title>
        <authorList>
            <person name="Jinkerson R.E."/>
            <person name="D'Adamo S."/>
            <person name="Posewitz M.C."/>
        </authorList>
    </citation>
    <scope>NUCLEOTIDE SEQUENCE</scope>
    <source>
        <strain evidence="27">GSL018</strain>
    </source>
</reference>
<evidence type="ECO:0000256" key="8">
    <source>
        <dbReference type="ARBA" id="ARBA00022692"/>
    </source>
</evidence>
<dbReference type="FunFam" id="3.40.50.1220:FF:000002">
    <property type="entry name" value="NAD(P) transhydrogenase subunit beta"/>
    <property type="match status" value="1"/>
</dbReference>
<keyword evidence="14 24" id="KW-1133">Transmembrane helix</keyword>
<keyword evidence="17" id="KW-0496">Mitochondrion</keyword>
<feature type="transmembrane region" description="Helical" evidence="24">
    <location>
        <begin position="792"/>
        <end position="816"/>
    </location>
</feature>
<feature type="transmembrane region" description="Helical" evidence="24">
    <location>
        <begin position="905"/>
        <end position="925"/>
    </location>
</feature>
<dbReference type="GO" id="GO:0050661">
    <property type="term" value="F:NADP binding"/>
    <property type="evidence" value="ECO:0007669"/>
    <property type="project" value="TreeGrafter"/>
</dbReference>
<dbReference type="NCBIfam" id="TIGR00561">
    <property type="entry name" value="pntA"/>
    <property type="match status" value="1"/>
</dbReference>
<proteinExistence type="inferred from homology"/>
<dbReference type="Pfam" id="PF12769">
    <property type="entry name" value="PNTB_4TM"/>
    <property type="match status" value="1"/>
</dbReference>
<dbReference type="SUPFAM" id="SSF52283">
    <property type="entry name" value="Formate/glycerate dehydrogenase catalytic domain-like"/>
    <property type="match status" value="1"/>
</dbReference>
<evidence type="ECO:0000256" key="12">
    <source>
        <dbReference type="ARBA" id="ARBA00022946"/>
    </source>
</evidence>
<dbReference type="AlphaFoldDB" id="A0A061S3C8"/>
<dbReference type="EC" id="7.1.1.1" evidence="5"/>
<dbReference type="PANTHER" id="PTHR10160">
    <property type="entry name" value="NAD(P) TRANSHYDROGENASE"/>
    <property type="match status" value="1"/>
</dbReference>
<dbReference type="InterPro" id="IPR007886">
    <property type="entry name" value="AlaDH/PNT_N"/>
</dbReference>
<protein>
    <recommendedName>
        <fullName evidence="22">NAD(P) transhydrogenase, mitochondrial</fullName>
        <ecNumber evidence="5">7.1.1.1</ecNumber>
    </recommendedName>
    <alternativeName>
        <fullName evidence="23">Nicotinamide nucleotide transhydrogenase</fullName>
    </alternativeName>
</protein>
<evidence type="ECO:0000256" key="1">
    <source>
        <dbReference type="ARBA" id="ARBA00004292"/>
    </source>
</evidence>
<keyword evidence="12" id="KW-0809">Transit peptide</keyword>
<dbReference type="InterPro" id="IPR024605">
    <property type="entry name" value="NADP_transhyd_a_C"/>
</dbReference>
<feature type="domain" description="Alanine dehydrogenase/pyridine nucleotide transhydrogenase NAD(H)-binding" evidence="25">
    <location>
        <begin position="252"/>
        <end position="417"/>
    </location>
</feature>
<dbReference type="SUPFAM" id="SSF51735">
    <property type="entry name" value="NAD(P)-binding Rossmann-fold domains"/>
    <property type="match status" value="1"/>
</dbReference>
<evidence type="ECO:0000259" key="25">
    <source>
        <dbReference type="SMART" id="SM01002"/>
    </source>
</evidence>
<evidence type="ECO:0000256" key="21">
    <source>
        <dbReference type="ARBA" id="ARBA00061558"/>
    </source>
</evidence>
<evidence type="ECO:0000256" key="5">
    <source>
        <dbReference type="ARBA" id="ARBA00012943"/>
    </source>
</evidence>
<dbReference type="InterPro" id="IPR029035">
    <property type="entry name" value="DHS-like_NAD/FAD-binding_dom"/>
</dbReference>
<comment type="subunit">
    <text evidence="4">Homodimer.</text>
</comment>
<dbReference type="SMART" id="SM01003">
    <property type="entry name" value="AlaDh_PNT_N"/>
    <property type="match status" value="1"/>
</dbReference>
<keyword evidence="6" id="KW-1003">Cell membrane</keyword>
<dbReference type="InterPro" id="IPR026255">
    <property type="entry name" value="NADP_transhyd_a"/>
</dbReference>
<evidence type="ECO:0000256" key="23">
    <source>
        <dbReference type="ARBA" id="ARBA00079255"/>
    </source>
</evidence>
<evidence type="ECO:0000256" key="22">
    <source>
        <dbReference type="ARBA" id="ARBA00074145"/>
    </source>
</evidence>
<evidence type="ECO:0000256" key="6">
    <source>
        <dbReference type="ARBA" id="ARBA00022475"/>
    </source>
</evidence>
<evidence type="ECO:0000256" key="20">
    <source>
        <dbReference type="ARBA" id="ARBA00054910"/>
    </source>
</evidence>
<dbReference type="SMART" id="SM01002">
    <property type="entry name" value="AlaDh_PNT_C"/>
    <property type="match status" value="1"/>
</dbReference>
<feature type="transmembrane region" description="Helical" evidence="24">
    <location>
        <begin position="637"/>
        <end position="655"/>
    </location>
</feature>
<organism evidence="27">
    <name type="scientific">Tetraselmis sp. GSL018</name>
    <dbReference type="NCBI Taxonomy" id="582737"/>
    <lineage>
        <taxon>Eukaryota</taxon>
        <taxon>Viridiplantae</taxon>
        <taxon>Chlorophyta</taxon>
        <taxon>core chlorophytes</taxon>
        <taxon>Chlorodendrophyceae</taxon>
        <taxon>Chlorodendrales</taxon>
        <taxon>Chlorodendraceae</taxon>
        <taxon>Tetraselmis</taxon>
    </lineage>
</organism>
<dbReference type="FunFam" id="3.40.50.720:FF:000028">
    <property type="entry name" value="NAD(P) transhydrogenase subunit alpha"/>
    <property type="match status" value="1"/>
</dbReference>
<evidence type="ECO:0000256" key="3">
    <source>
        <dbReference type="ARBA" id="ARBA00005624"/>
    </source>
</evidence>
<dbReference type="GO" id="GO:0008750">
    <property type="term" value="F:proton-translocating NAD(P)+ transhydrogenase activity"/>
    <property type="evidence" value="ECO:0007669"/>
    <property type="project" value="UniProtKB-EC"/>
</dbReference>
<evidence type="ECO:0000256" key="17">
    <source>
        <dbReference type="ARBA" id="ARBA00023128"/>
    </source>
</evidence>
<keyword evidence="7" id="KW-0997">Cell inner membrane</keyword>
<evidence type="ECO:0000256" key="15">
    <source>
        <dbReference type="ARBA" id="ARBA00022990"/>
    </source>
</evidence>
<feature type="domain" description="Alanine dehydrogenase/pyridine nucleotide transhydrogenase N-terminal" evidence="26">
    <location>
        <begin position="109"/>
        <end position="243"/>
    </location>
</feature>
<feature type="transmembrane region" description="Helical" evidence="24">
    <location>
        <begin position="667"/>
        <end position="683"/>
    </location>
</feature>
<dbReference type="NCBIfam" id="NF006942">
    <property type="entry name" value="PRK09424.1"/>
    <property type="match status" value="1"/>
</dbReference>
<name>A0A061S3C8_9CHLO</name>
<evidence type="ECO:0000256" key="7">
    <source>
        <dbReference type="ARBA" id="ARBA00022519"/>
    </source>
</evidence>